<dbReference type="Pfam" id="PF14512">
    <property type="entry name" value="TM1586_NiRdase"/>
    <property type="match status" value="1"/>
</dbReference>
<organism evidence="7 8">
    <name type="scientific">Fusibacter ferrireducens</name>
    <dbReference type="NCBI Taxonomy" id="2785058"/>
    <lineage>
        <taxon>Bacteria</taxon>
        <taxon>Bacillati</taxon>
        <taxon>Bacillota</taxon>
        <taxon>Clostridia</taxon>
        <taxon>Eubacteriales</taxon>
        <taxon>Eubacteriales Family XII. Incertae Sedis</taxon>
        <taxon>Fusibacter</taxon>
    </lineage>
</organism>
<evidence type="ECO:0000256" key="5">
    <source>
        <dbReference type="ARBA" id="ARBA00023002"/>
    </source>
</evidence>
<comment type="similarity">
    <text evidence="2">Belongs to the nitroreductase family.</text>
</comment>
<keyword evidence="4" id="KW-0288">FMN</keyword>
<keyword evidence="5" id="KW-0560">Oxidoreductase</keyword>
<gene>
    <name evidence="7" type="ORF">ISU02_10100</name>
</gene>
<dbReference type="Gene3D" id="3.40.109.10">
    <property type="entry name" value="NADH Oxidase"/>
    <property type="match status" value="1"/>
</dbReference>
<dbReference type="RefSeq" id="WP_194701702.1">
    <property type="nucleotide sequence ID" value="NZ_JADKNH010000005.1"/>
</dbReference>
<evidence type="ECO:0000256" key="4">
    <source>
        <dbReference type="ARBA" id="ARBA00022643"/>
    </source>
</evidence>
<name>A0ABR9ZSL9_9FIRM</name>
<dbReference type="PANTHER" id="PTHR43673">
    <property type="entry name" value="NAD(P)H NITROREDUCTASE YDGI-RELATED"/>
    <property type="match status" value="1"/>
</dbReference>
<proteinExistence type="inferred from homology"/>
<keyword evidence="3" id="KW-0285">Flavoprotein</keyword>
<dbReference type="EMBL" id="JADKNH010000005">
    <property type="protein sequence ID" value="MBF4693474.1"/>
    <property type="molecule type" value="Genomic_DNA"/>
</dbReference>
<dbReference type="PANTHER" id="PTHR43673:SF2">
    <property type="entry name" value="NITROREDUCTASE"/>
    <property type="match status" value="1"/>
</dbReference>
<evidence type="ECO:0000313" key="8">
    <source>
        <dbReference type="Proteomes" id="UP000614200"/>
    </source>
</evidence>
<comment type="cofactor">
    <cofactor evidence="1">
        <name>FMN</name>
        <dbReference type="ChEBI" id="CHEBI:58210"/>
    </cofactor>
</comment>
<protein>
    <recommendedName>
        <fullName evidence="6">Putative nitroreductase TM1586 domain-containing protein</fullName>
    </recommendedName>
</protein>
<dbReference type="SUPFAM" id="SSF55469">
    <property type="entry name" value="FMN-dependent nitroreductase-like"/>
    <property type="match status" value="2"/>
</dbReference>
<keyword evidence="8" id="KW-1185">Reference proteome</keyword>
<feature type="domain" description="Putative nitroreductase TM1586" evidence="6">
    <location>
        <begin position="7"/>
        <end position="265"/>
    </location>
</feature>
<comment type="caution">
    <text evidence="7">The sequence shown here is derived from an EMBL/GenBank/DDBJ whole genome shotgun (WGS) entry which is preliminary data.</text>
</comment>
<dbReference type="InterPro" id="IPR029478">
    <property type="entry name" value="TM1586_NiRdase"/>
</dbReference>
<accession>A0ABR9ZSL9</accession>
<dbReference type="Proteomes" id="UP000614200">
    <property type="component" value="Unassembled WGS sequence"/>
</dbReference>
<evidence type="ECO:0000256" key="2">
    <source>
        <dbReference type="ARBA" id="ARBA00007118"/>
    </source>
</evidence>
<evidence type="ECO:0000259" key="6">
    <source>
        <dbReference type="Pfam" id="PF14512"/>
    </source>
</evidence>
<dbReference type="InterPro" id="IPR000415">
    <property type="entry name" value="Nitroreductase-like"/>
</dbReference>
<reference evidence="7 8" key="1">
    <citation type="submission" date="2020-11" db="EMBL/GenBank/DDBJ databases">
        <title>Fusibacter basophilias sp. nov.</title>
        <authorList>
            <person name="Qiu D."/>
        </authorList>
    </citation>
    <scope>NUCLEOTIDE SEQUENCE [LARGE SCALE GENOMIC DNA]</scope>
    <source>
        <strain evidence="7 8">Q10-2</strain>
    </source>
</reference>
<evidence type="ECO:0000256" key="3">
    <source>
        <dbReference type="ARBA" id="ARBA00022630"/>
    </source>
</evidence>
<sequence>MKSLKLAEKRYSVREYKHKNLSNELLQYLSNLLLEKPSISNASSLEIRFVENGFDLAPQLETVSGYYGKMIVAPHYYAIFSHPDDFSLNMAGYVGEWFILNALKKDIGSCWLEVRDSNQLKQILSIDTPKKAVALIAVGYAKKEFQGGEIYAASQNNSLSSLTDLGYPNINPNHSKGPVSSRKSITELAFLNEWGNIPEIEELEIRGFHEALFYMRLAPSYGNRQPWYFVICNDHIDLIMDHSDDLSPFIQGIDAGIAMFYFEVGLHDSGIRGSWHIDALKSDYTLPDHHKLVGQYKF</sequence>
<evidence type="ECO:0000313" key="7">
    <source>
        <dbReference type="EMBL" id="MBF4693474.1"/>
    </source>
</evidence>
<evidence type="ECO:0000256" key="1">
    <source>
        <dbReference type="ARBA" id="ARBA00001917"/>
    </source>
</evidence>
<dbReference type="Gene3D" id="3.40.109.30">
    <property type="entry name" value="putative nitroreductase (tm1586), domain 2"/>
    <property type="match status" value="1"/>
</dbReference>